<name>A0AA90J8I3_9BACI</name>
<dbReference type="RefSeq" id="WP_268305661.1">
    <property type="nucleotide sequence ID" value="NZ_JALAJL010000030.1"/>
</dbReference>
<accession>A0AA90J8I3</accession>
<reference evidence="1" key="1">
    <citation type="submission" date="2022-02" db="EMBL/GenBank/DDBJ databases">
        <title>Crop Bioprotection Bacillus Genome Sequencing.</title>
        <authorList>
            <person name="Dunlap C."/>
        </authorList>
    </citation>
    <scope>NUCLEOTIDE SEQUENCE</scope>
    <source>
        <strain evidence="1">T20C14</strain>
    </source>
</reference>
<organism evidence="1 2">
    <name type="scientific">Bacillus haynesii</name>
    <dbReference type="NCBI Taxonomy" id="1925021"/>
    <lineage>
        <taxon>Bacteria</taxon>
        <taxon>Bacillati</taxon>
        <taxon>Bacillota</taxon>
        <taxon>Bacilli</taxon>
        <taxon>Bacillales</taxon>
        <taxon>Bacillaceae</taxon>
        <taxon>Bacillus</taxon>
    </lineage>
</organism>
<sequence length="212" mass="25666">MRVKCIERDNSLPDITQNKIYSVFECEFIKNNEEVNYNLFRIQDDYGSVIPYEAKYFEIVSNNNSNYVEKKIAEDKYKLTHKFISYNGFWAMFYEEDGTSLDDFWRAKKDIYIQEMSQDEMGEILQGENQDERDFILELLMEIKDDYFIEDLIKIGRKQLKEWTINHSLETLFLYISRFKNEKIDSFFIEYLSENEKGNDKLDRIVSEYFNN</sequence>
<proteinExistence type="predicted"/>
<comment type="caution">
    <text evidence="1">The sequence shown here is derived from an EMBL/GenBank/DDBJ whole genome shotgun (WGS) entry which is preliminary data.</text>
</comment>
<dbReference type="AlphaFoldDB" id="A0AA90J8I3"/>
<dbReference type="EMBL" id="JALAXI010000014">
    <property type="protein sequence ID" value="MCY9281499.1"/>
    <property type="molecule type" value="Genomic_DNA"/>
</dbReference>
<gene>
    <name evidence="1" type="ORF">MOE73_15650</name>
</gene>
<evidence type="ECO:0000313" key="2">
    <source>
        <dbReference type="Proteomes" id="UP001066455"/>
    </source>
</evidence>
<protein>
    <submittedName>
        <fullName evidence="1">Uncharacterized protein</fullName>
    </submittedName>
</protein>
<dbReference type="Proteomes" id="UP001066455">
    <property type="component" value="Unassembled WGS sequence"/>
</dbReference>
<evidence type="ECO:0000313" key="1">
    <source>
        <dbReference type="EMBL" id="MCY9281499.1"/>
    </source>
</evidence>